<dbReference type="Pfam" id="PF18052">
    <property type="entry name" value="Rx_N"/>
    <property type="match status" value="1"/>
</dbReference>
<feature type="domain" description="NB-ARC" evidence="6">
    <location>
        <begin position="194"/>
        <end position="350"/>
    </location>
</feature>
<evidence type="ECO:0000256" key="2">
    <source>
        <dbReference type="ARBA" id="ARBA00022737"/>
    </source>
</evidence>
<keyword evidence="2" id="KW-0677">Repeat</keyword>
<dbReference type="FunFam" id="1.10.10.10:FF:000322">
    <property type="entry name" value="Probable disease resistance protein At1g63360"/>
    <property type="match status" value="1"/>
</dbReference>
<evidence type="ECO:0000259" key="8">
    <source>
        <dbReference type="Pfam" id="PF23559"/>
    </source>
</evidence>
<dbReference type="FunFam" id="3.40.50.300:FF:001091">
    <property type="entry name" value="Probable disease resistance protein At1g61300"/>
    <property type="match status" value="1"/>
</dbReference>
<dbReference type="InterPro" id="IPR042197">
    <property type="entry name" value="Apaf_helical"/>
</dbReference>
<dbReference type="Gene3D" id="3.40.50.300">
    <property type="entry name" value="P-loop containing nucleotide triphosphate hydrolases"/>
    <property type="match status" value="1"/>
</dbReference>
<dbReference type="PANTHER" id="PTHR36766:SF51">
    <property type="entry name" value="DISEASE RESISTANCE RPP13-LIKE PROTEIN 1"/>
    <property type="match status" value="1"/>
</dbReference>
<dbReference type="InterPro" id="IPR036388">
    <property type="entry name" value="WH-like_DNA-bd_sf"/>
</dbReference>
<dbReference type="GO" id="GO:0005524">
    <property type="term" value="F:ATP binding"/>
    <property type="evidence" value="ECO:0007669"/>
    <property type="project" value="UniProtKB-KW"/>
</dbReference>
<proteinExistence type="predicted"/>
<dbReference type="Pfam" id="PF25019">
    <property type="entry name" value="LRR_R13L1-DRL21"/>
    <property type="match status" value="1"/>
</dbReference>
<gene>
    <name evidence="10" type="ORF">WN944_015634</name>
</gene>
<feature type="domain" description="R13L1/DRL21-like LRR repeat region" evidence="9">
    <location>
        <begin position="690"/>
        <end position="819"/>
    </location>
</feature>
<name>A0AAP0QR95_9ROSI</name>
<dbReference type="Proteomes" id="UP001428341">
    <property type="component" value="Unassembled WGS sequence"/>
</dbReference>
<dbReference type="InterPro" id="IPR038005">
    <property type="entry name" value="RX-like_CC"/>
</dbReference>
<dbReference type="Gene3D" id="3.80.10.10">
    <property type="entry name" value="Ribonuclease Inhibitor"/>
    <property type="match status" value="3"/>
</dbReference>
<dbReference type="CDD" id="cd14798">
    <property type="entry name" value="RX-CC_like"/>
    <property type="match status" value="1"/>
</dbReference>
<evidence type="ECO:0000256" key="1">
    <source>
        <dbReference type="ARBA" id="ARBA00022614"/>
    </source>
</evidence>
<dbReference type="Gene3D" id="1.20.5.4130">
    <property type="match status" value="1"/>
</dbReference>
<feature type="domain" description="Disease resistance N-terminal" evidence="7">
    <location>
        <begin position="8"/>
        <end position="101"/>
    </location>
</feature>
<dbReference type="InterPro" id="IPR002182">
    <property type="entry name" value="NB-ARC"/>
</dbReference>
<sequence length="1416" mass="159189">MAVEELLLSAFFQVLFDRLASGDFLTFVGQLRGGLDSELKKWEKTLIMIQAVLSDAEEKQLTDRAVKIWLDDLRDLAYDAEDILDEFATEALKQKTMAENSNHSPACFNCFSPSSVKFKIDMDSKIKSITSRLDELCAKRIVLGLQLIPGGISNAWKRRPPSSSVPTERAVYGRDEDKARILEMVLSDDPTADANFRVIPIVGMAGAGKTTLAREVYNDRAVQNFKFDVKAWVCVSDDFDVVSISRALLESITSTTCDLKTLNEVQVKLKIAVDGKRFLLVLDDVWNENYNLWEILKAPFMAGAPNSKIIVTTRHSNVASTMGSVEHYNLKLLSDEDCWSVFVKHAFESRDAGAHQFSELFRKKIVAKCGGLPLAASTLGGLLRTRHTDDAWEDILSSKMWDLPQQTDILPVLRLSYHYLPSHLKRCFSYCAIFPKDYEFEKNELVFLWMAEGMIQQSRTDKQLEDLGNDFFWDLLSRSLFQQSSRDGCKFVMHDLVHDLAQLVSGETSFWLEEASKQLRTFKRIRHFSYPRAYEEVKAKFEGLDKAAGLRTFLPLKVRSSYCFITNTVLLDLLPKLKKLRVLSLEGYYIAHLPNSIKDLKLLRYLNLCCTLIESLPESINSLFNLQFLVLRGCDRLQKLPSNLRNLINLHLLDIRGAHLLTAMPSGMKRLKYLHTLSDFIVGKGIVSGLKDLKSLTFLCGKLCIWRLENANNSWEAREASLCDKKCLEALSLKWGSPYQSRNVNDQGAEENVLDMLQPHKNIKKLEIMQYGGRRFPTWLGDPSFSNMVALKLIGCKNCTSLPAVGQLVSLKELTIERMLVLRSIGSEFCGKNCSKPFQSLETLCFSGLPEWEFWDTGNQTGYIEIFPCLVELSILGCPKLSGKLPDHLPALETLVVRYCEELLVSFSSFPLLCKLEIYRCKGLVCSSPIDFKLTKSITISSCSLDIYGCKGMVYNSPLHSKSLSTPVTTSNILEFGKLLKQGFLPTDFLGIADSQDIGIWRPHLQSMHFGEEAVQGLRIITLPEEVSLEENCMNLVSFPEVKFFPINQLKLKFENSGALKSLPEGMIYNCAQRKSLTIEGCDSLEFIARGKLPSSLEGIQIRDCKKLQCLVVDEEDASAASSSLSSSSMALKWLDISGCSELTNLSSRSKQLPEELEFLNIEDCPKLESIAESFHGNGRLKRIVISDCGNLKSIPKGQQNLNCLKEVKIFNCPSLVSFPEGGLPSTVTGVSIGSCEKLKALPEDLHKLHYLQELEITECPSIESFPEAGFPTNLTLLAIADIKMYKAIIRWGLHRLTSLLRLYIQGGDNAESFPDERMGIILPTSLNRLSISGFPSLKCLSAMGFQSLVSLEFLRISNCPKLKSFPEVGLPHSLLQLHIRDCSLLKKQCKRDKGKDWSKIAHIPYVTIDGKFIFD</sequence>
<evidence type="ECO:0000259" key="6">
    <source>
        <dbReference type="Pfam" id="PF00931"/>
    </source>
</evidence>
<dbReference type="InterPro" id="IPR027417">
    <property type="entry name" value="P-loop_NTPase"/>
</dbReference>
<keyword evidence="4" id="KW-0611">Plant defense</keyword>
<dbReference type="GO" id="GO:0043531">
    <property type="term" value="F:ADP binding"/>
    <property type="evidence" value="ECO:0007669"/>
    <property type="project" value="InterPro"/>
</dbReference>
<dbReference type="InterPro" id="IPR032675">
    <property type="entry name" value="LRR_dom_sf"/>
</dbReference>
<accession>A0AAP0QR95</accession>
<feature type="domain" description="Disease resistance protein winged helix" evidence="8">
    <location>
        <begin position="433"/>
        <end position="501"/>
    </location>
</feature>
<dbReference type="InterPro" id="IPR058922">
    <property type="entry name" value="WHD_DRP"/>
</dbReference>
<evidence type="ECO:0008006" key="12">
    <source>
        <dbReference type="Google" id="ProtNLM"/>
    </source>
</evidence>
<dbReference type="PANTHER" id="PTHR36766">
    <property type="entry name" value="PLANT BROAD-SPECTRUM MILDEW RESISTANCE PROTEIN RPW8"/>
    <property type="match status" value="1"/>
</dbReference>
<dbReference type="InterPro" id="IPR041118">
    <property type="entry name" value="Rx_N"/>
</dbReference>
<evidence type="ECO:0000313" key="11">
    <source>
        <dbReference type="Proteomes" id="UP001428341"/>
    </source>
</evidence>
<keyword evidence="3" id="KW-0547">Nucleotide-binding</keyword>
<dbReference type="Gene3D" id="1.10.8.430">
    <property type="entry name" value="Helical domain of apoptotic protease-activating factors"/>
    <property type="match status" value="1"/>
</dbReference>
<keyword evidence="11" id="KW-1185">Reference proteome</keyword>
<dbReference type="GO" id="GO:0006952">
    <property type="term" value="P:defense response"/>
    <property type="evidence" value="ECO:0007669"/>
    <property type="project" value="UniProtKB-KW"/>
</dbReference>
<dbReference type="SUPFAM" id="SSF52058">
    <property type="entry name" value="L domain-like"/>
    <property type="match status" value="2"/>
</dbReference>
<reference evidence="10 11" key="1">
    <citation type="submission" date="2024-05" db="EMBL/GenBank/DDBJ databases">
        <title>Haplotype-resolved chromosome-level genome assembly of Huyou (Citrus changshanensis).</title>
        <authorList>
            <person name="Miao C."/>
            <person name="Chen W."/>
            <person name="Wu Y."/>
            <person name="Wang L."/>
            <person name="Zhao S."/>
            <person name="Grierson D."/>
            <person name="Xu C."/>
            <person name="Chen K."/>
        </authorList>
    </citation>
    <scope>NUCLEOTIDE SEQUENCE [LARGE SCALE GENOMIC DNA]</scope>
    <source>
        <strain evidence="10">01-14</strain>
        <tissue evidence="10">Leaf</tissue>
    </source>
</reference>
<evidence type="ECO:0000256" key="4">
    <source>
        <dbReference type="ARBA" id="ARBA00022821"/>
    </source>
</evidence>
<dbReference type="SUPFAM" id="SSF52540">
    <property type="entry name" value="P-loop containing nucleoside triphosphate hydrolases"/>
    <property type="match status" value="1"/>
</dbReference>
<keyword evidence="1" id="KW-0433">Leucine-rich repeat</keyword>
<dbReference type="Pfam" id="PF00931">
    <property type="entry name" value="NB-ARC"/>
    <property type="match status" value="1"/>
</dbReference>
<evidence type="ECO:0000259" key="9">
    <source>
        <dbReference type="Pfam" id="PF25019"/>
    </source>
</evidence>
<evidence type="ECO:0000259" key="7">
    <source>
        <dbReference type="Pfam" id="PF18052"/>
    </source>
</evidence>
<evidence type="ECO:0000256" key="3">
    <source>
        <dbReference type="ARBA" id="ARBA00022741"/>
    </source>
</evidence>
<keyword evidence="5" id="KW-0067">ATP-binding</keyword>
<organism evidence="10 11">
    <name type="scientific">Citrus x changshan-huyou</name>
    <dbReference type="NCBI Taxonomy" id="2935761"/>
    <lineage>
        <taxon>Eukaryota</taxon>
        <taxon>Viridiplantae</taxon>
        <taxon>Streptophyta</taxon>
        <taxon>Embryophyta</taxon>
        <taxon>Tracheophyta</taxon>
        <taxon>Spermatophyta</taxon>
        <taxon>Magnoliopsida</taxon>
        <taxon>eudicotyledons</taxon>
        <taxon>Gunneridae</taxon>
        <taxon>Pentapetalae</taxon>
        <taxon>rosids</taxon>
        <taxon>malvids</taxon>
        <taxon>Sapindales</taxon>
        <taxon>Rutaceae</taxon>
        <taxon>Aurantioideae</taxon>
        <taxon>Citrus</taxon>
    </lineage>
</organism>
<dbReference type="Pfam" id="PF23559">
    <property type="entry name" value="WHD_DRP"/>
    <property type="match status" value="1"/>
</dbReference>
<dbReference type="InterPro" id="IPR056789">
    <property type="entry name" value="LRR_R13L1-DRL21"/>
</dbReference>
<evidence type="ECO:0000313" key="10">
    <source>
        <dbReference type="EMBL" id="KAK9200437.1"/>
    </source>
</evidence>
<dbReference type="Gene3D" id="1.10.10.10">
    <property type="entry name" value="Winged helix-like DNA-binding domain superfamily/Winged helix DNA-binding domain"/>
    <property type="match status" value="1"/>
</dbReference>
<dbReference type="GO" id="GO:0051707">
    <property type="term" value="P:response to other organism"/>
    <property type="evidence" value="ECO:0007669"/>
    <property type="project" value="UniProtKB-ARBA"/>
</dbReference>
<protein>
    <recommendedName>
        <fullName evidence="12">Disease resistance RPP13-like protein 1</fullName>
    </recommendedName>
</protein>
<dbReference type="PRINTS" id="PR00364">
    <property type="entry name" value="DISEASERSIST"/>
</dbReference>
<dbReference type="EMBL" id="JBCGBO010000005">
    <property type="protein sequence ID" value="KAK9200437.1"/>
    <property type="molecule type" value="Genomic_DNA"/>
</dbReference>
<evidence type="ECO:0000256" key="5">
    <source>
        <dbReference type="ARBA" id="ARBA00022840"/>
    </source>
</evidence>
<comment type="caution">
    <text evidence="10">The sequence shown here is derived from an EMBL/GenBank/DDBJ whole genome shotgun (WGS) entry which is preliminary data.</text>
</comment>